<accession>A0A644YS39</accession>
<organism evidence="1">
    <name type="scientific">bioreactor metagenome</name>
    <dbReference type="NCBI Taxonomy" id="1076179"/>
    <lineage>
        <taxon>unclassified sequences</taxon>
        <taxon>metagenomes</taxon>
        <taxon>ecological metagenomes</taxon>
    </lineage>
</organism>
<gene>
    <name evidence="1" type="ORF">SDC9_75823</name>
</gene>
<proteinExistence type="predicted"/>
<evidence type="ECO:0000313" key="1">
    <source>
        <dbReference type="EMBL" id="MPM29283.1"/>
    </source>
</evidence>
<protein>
    <submittedName>
        <fullName evidence="1">Uncharacterized protein</fullName>
    </submittedName>
</protein>
<sequence>MFIVVQIVFEKTKHGSRRIFHIQSHLHIVYIDNHHAPVEQVYPKTQRTGHREIVDGHFSKHGGRDQRNPVARPEMQLLEKFIADQHLSGLGRELPFHDQFFESHPGCFVIRLQKVKTFSHYSTLHFRVSCAVGHIQQPAEINPPHPVVFGI</sequence>
<reference evidence="1" key="1">
    <citation type="submission" date="2019-08" db="EMBL/GenBank/DDBJ databases">
        <authorList>
            <person name="Kucharzyk K."/>
            <person name="Murdoch R.W."/>
            <person name="Higgins S."/>
            <person name="Loffler F."/>
        </authorList>
    </citation>
    <scope>NUCLEOTIDE SEQUENCE</scope>
</reference>
<name>A0A644YS39_9ZZZZ</name>
<dbReference type="AlphaFoldDB" id="A0A644YS39"/>
<dbReference type="EMBL" id="VSSQ01005472">
    <property type="protein sequence ID" value="MPM29283.1"/>
    <property type="molecule type" value="Genomic_DNA"/>
</dbReference>
<comment type="caution">
    <text evidence="1">The sequence shown here is derived from an EMBL/GenBank/DDBJ whole genome shotgun (WGS) entry which is preliminary data.</text>
</comment>